<proteinExistence type="predicted"/>
<gene>
    <name evidence="1" type="ORF">DHETER_LOCUS1574</name>
</gene>
<name>A0ACA9KDI7_9GLOM</name>
<dbReference type="Proteomes" id="UP000789702">
    <property type="component" value="Unassembled WGS sequence"/>
</dbReference>
<keyword evidence="2" id="KW-1185">Reference proteome</keyword>
<evidence type="ECO:0000313" key="2">
    <source>
        <dbReference type="Proteomes" id="UP000789702"/>
    </source>
</evidence>
<dbReference type="EMBL" id="CAJVPU010000986">
    <property type="protein sequence ID" value="CAG8467796.1"/>
    <property type="molecule type" value="Genomic_DNA"/>
</dbReference>
<organism evidence="1 2">
    <name type="scientific">Dentiscutata heterogama</name>
    <dbReference type="NCBI Taxonomy" id="1316150"/>
    <lineage>
        <taxon>Eukaryota</taxon>
        <taxon>Fungi</taxon>
        <taxon>Fungi incertae sedis</taxon>
        <taxon>Mucoromycota</taxon>
        <taxon>Glomeromycotina</taxon>
        <taxon>Glomeromycetes</taxon>
        <taxon>Diversisporales</taxon>
        <taxon>Gigasporaceae</taxon>
        <taxon>Dentiscutata</taxon>
    </lineage>
</organism>
<feature type="non-terminal residue" evidence="1">
    <location>
        <position position="1"/>
    </location>
</feature>
<protein>
    <submittedName>
        <fullName evidence="1">16919_t:CDS:1</fullName>
    </submittedName>
</protein>
<sequence>QIISNNERILVFTTTENIRYLSRALYWIMDGTFQTVPTIFYQLYTIYAPVESADNFKIFPLVNSLMTNKTAEQYKLLFEILINFAEENGIELAPTRIITDFESAVINMSRYMFPGVINKSCFFHLSQNGWRRIQKYGLAGQYGCDECFSIKIRCLFALAFLPAQEIPEAFEFLKPLIPSKAKQLVKWFEETYVLGKVRSEIESDYIIRSAPLFSPQLWSVHDSVDTGVPRTQNVVEEMQKEQQNIEAQIERIIRGEQVKQKKRLAKKEKRITTIVNNQNNLSLIEFLTRIAHNLSI</sequence>
<reference evidence="1" key="1">
    <citation type="submission" date="2021-06" db="EMBL/GenBank/DDBJ databases">
        <authorList>
            <person name="Kallberg Y."/>
            <person name="Tangrot J."/>
            <person name="Rosling A."/>
        </authorList>
    </citation>
    <scope>NUCLEOTIDE SEQUENCE</scope>
    <source>
        <strain evidence="1">IL203A</strain>
    </source>
</reference>
<accession>A0ACA9KDI7</accession>
<evidence type="ECO:0000313" key="1">
    <source>
        <dbReference type="EMBL" id="CAG8467796.1"/>
    </source>
</evidence>
<comment type="caution">
    <text evidence="1">The sequence shown here is derived from an EMBL/GenBank/DDBJ whole genome shotgun (WGS) entry which is preliminary data.</text>
</comment>